<dbReference type="PANTHER" id="PTHR23502:SF3">
    <property type="entry name" value="MAJOR FACILITATOR SUPERFAMILY (MFS) PROFILE DOMAIN-CONTAINING PROTEIN-RELATED"/>
    <property type="match status" value="1"/>
</dbReference>
<dbReference type="GO" id="GO:0022857">
    <property type="term" value="F:transmembrane transporter activity"/>
    <property type="evidence" value="ECO:0007669"/>
    <property type="project" value="InterPro"/>
</dbReference>
<evidence type="ECO:0008006" key="9">
    <source>
        <dbReference type="Google" id="ProtNLM"/>
    </source>
</evidence>
<protein>
    <recommendedName>
        <fullName evidence="9">Major facilitator superfamily (MFS) profile domain-containing protein</fullName>
    </recommendedName>
</protein>
<feature type="transmembrane region" description="Helical" evidence="6">
    <location>
        <begin position="612"/>
        <end position="633"/>
    </location>
</feature>
<dbReference type="GO" id="GO:0005886">
    <property type="term" value="C:plasma membrane"/>
    <property type="evidence" value="ECO:0007669"/>
    <property type="project" value="TreeGrafter"/>
</dbReference>
<comment type="caution">
    <text evidence="7">The sequence shown here is derived from an EMBL/GenBank/DDBJ whole genome shotgun (WGS) entry which is preliminary data.</text>
</comment>
<feature type="region of interest" description="Disordered" evidence="5">
    <location>
        <begin position="276"/>
        <end position="319"/>
    </location>
</feature>
<dbReference type="Gene3D" id="1.20.1720.10">
    <property type="entry name" value="Multidrug resistance protein D"/>
    <property type="match status" value="1"/>
</dbReference>
<dbReference type="InterPro" id="IPR011701">
    <property type="entry name" value="MFS"/>
</dbReference>
<dbReference type="InterPro" id="IPR036259">
    <property type="entry name" value="MFS_trans_sf"/>
</dbReference>
<evidence type="ECO:0000313" key="7">
    <source>
        <dbReference type="EMBL" id="TQB75871.1"/>
    </source>
</evidence>
<feature type="transmembrane region" description="Helical" evidence="6">
    <location>
        <begin position="565"/>
        <end position="592"/>
    </location>
</feature>
<dbReference type="SUPFAM" id="SSF103473">
    <property type="entry name" value="MFS general substrate transporter"/>
    <property type="match status" value="1"/>
</dbReference>
<evidence type="ECO:0000256" key="6">
    <source>
        <dbReference type="SAM" id="Phobius"/>
    </source>
</evidence>
<feature type="transmembrane region" description="Helical" evidence="6">
    <location>
        <begin position="681"/>
        <end position="700"/>
    </location>
</feature>
<evidence type="ECO:0000313" key="8">
    <source>
        <dbReference type="Proteomes" id="UP000319663"/>
    </source>
</evidence>
<dbReference type="AlphaFoldDB" id="A0A507R5L9"/>
<evidence type="ECO:0000256" key="4">
    <source>
        <dbReference type="ARBA" id="ARBA00023136"/>
    </source>
</evidence>
<dbReference type="Gene3D" id="1.20.1250.20">
    <property type="entry name" value="MFS general substrate transporter like domains"/>
    <property type="match status" value="1"/>
</dbReference>
<name>A0A507R5L9_MONPU</name>
<keyword evidence="2 6" id="KW-0812">Transmembrane</keyword>
<evidence type="ECO:0000256" key="5">
    <source>
        <dbReference type="SAM" id="MobiDB-lite"/>
    </source>
</evidence>
<keyword evidence="4 6" id="KW-0472">Membrane</keyword>
<organism evidence="7 8">
    <name type="scientific">Monascus purpureus</name>
    <name type="common">Red mold</name>
    <name type="synonym">Monascus anka</name>
    <dbReference type="NCBI Taxonomy" id="5098"/>
    <lineage>
        <taxon>Eukaryota</taxon>
        <taxon>Fungi</taxon>
        <taxon>Dikarya</taxon>
        <taxon>Ascomycota</taxon>
        <taxon>Pezizomycotina</taxon>
        <taxon>Eurotiomycetes</taxon>
        <taxon>Eurotiomycetidae</taxon>
        <taxon>Eurotiales</taxon>
        <taxon>Aspergillaceae</taxon>
        <taxon>Monascus</taxon>
    </lineage>
</organism>
<feature type="compositionally biased region" description="Low complexity" evidence="5">
    <location>
        <begin position="818"/>
        <end position="830"/>
    </location>
</feature>
<gene>
    <name evidence="7" type="ORF">MPDQ_001472</name>
</gene>
<dbReference type="Proteomes" id="UP000319663">
    <property type="component" value="Unassembled WGS sequence"/>
</dbReference>
<evidence type="ECO:0000256" key="1">
    <source>
        <dbReference type="ARBA" id="ARBA00004141"/>
    </source>
</evidence>
<dbReference type="FunFam" id="1.20.1250.20:FF:000088">
    <property type="entry name" value="MFS multidrug transporter, putative"/>
    <property type="match status" value="1"/>
</dbReference>
<proteinExistence type="predicted"/>
<reference evidence="7 8" key="1">
    <citation type="submission" date="2019-06" db="EMBL/GenBank/DDBJ databases">
        <title>Wine fermentation using esterase from Monascus purpureus.</title>
        <authorList>
            <person name="Geng C."/>
            <person name="Zhang Y."/>
        </authorList>
    </citation>
    <scope>NUCLEOTIDE SEQUENCE [LARGE SCALE GENOMIC DNA]</scope>
    <source>
        <strain evidence="7">HQ1</strain>
    </source>
</reference>
<dbReference type="Pfam" id="PF07690">
    <property type="entry name" value="MFS_1"/>
    <property type="match status" value="1"/>
</dbReference>
<keyword evidence="3 6" id="KW-1133">Transmembrane helix</keyword>
<keyword evidence="8" id="KW-1185">Reference proteome</keyword>
<feature type="compositionally biased region" description="Basic and acidic residues" evidence="5">
    <location>
        <begin position="277"/>
        <end position="300"/>
    </location>
</feature>
<feature type="transmembrane region" description="Helical" evidence="6">
    <location>
        <begin position="653"/>
        <end position="675"/>
    </location>
</feature>
<accession>A0A507R5L9</accession>
<dbReference type="PANTHER" id="PTHR23502">
    <property type="entry name" value="MAJOR FACILITATOR SUPERFAMILY"/>
    <property type="match status" value="1"/>
</dbReference>
<evidence type="ECO:0000256" key="3">
    <source>
        <dbReference type="ARBA" id="ARBA00022989"/>
    </source>
</evidence>
<feature type="transmembrane region" description="Helical" evidence="6">
    <location>
        <begin position="469"/>
        <end position="490"/>
    </location>
</feature>
<feature type="transmembrane region" description="Helical" evidence="6">
    <location>
        <begin position="707"/>
        <end position="726"/>
    </location>
</feature>
<feature type="transmembrane region" description="Helical" evidence="6">
    <location>
        <begin position="753"/>
        <end position="774"/>
    </location>
</feature>
<comment type="subcellular location">
    <subcellularLocation>
        <location evidence="1">Membrane</location>
        <topology evidence="1">Multi-pass membrane protein</topology>
    </subcellularLocation>
</comment>
<evidence type="ECO:0000256" key="2">
    <source>
        <dbReference type="ARBA" id="ARBA00022692"/>
    </source>
</evidence>
<dbReference type="EMBL" id="VIFY01000014">
    <property type="protein sequence ID" value="TQB75871.1"/>
    <property type="molecule type" value="Genomic_DNA"/>
</dbReference>
<feature type="region of interest" description="Disordered" evidence="5">
    <location>
        <begin position="817"/>
        <end position="836"/>
    </location>
</feature>
<sequence length="836" mass="93585">MPQEPCPWRCSVASRPCELGYSDLFRNNNRLRRVRNIDRAHCAVCGIHPAQHTDSTLLGRTAGKAIPYPTPWKQATPSSTPGKRANTAQGRFNQAFEAEMMSREDAVGSEDEDALSKGSLSINREPCRVLLDAESPTHHGFPGCAKWKWRPLMCLGSQAFVVITKQLLQDPPYVRPTPLQDQLPRGEKRKRVDIIDHPPVILFRLLLRGQRWSRHASWLVALMNPRTSTAGHDAMGSQIRLPQFKTGNNDDSMPLPNATETPAETATMAEMMTSDLPHQEDHHSPTRELTEKETESERGVEPVVPRLDPPKAEGVPRADGKRELTENDCYDKLAYCWPRWKKWMYLASVAAVQVSMNFNTSVFPNAVRPLSTAFHIGPQEARVGQMIYLVTYSIGCELWAPWSEEFGRWPILQLSMFLINIWQIPAALAPNWGTIVVARGLGGVSTAGGSVTLGLIADLYEAETQQFPLAFIVLSSAIGTSIGGVIGGPIQRCRPPSLSSQQAKKTKKLTSLIFFMPESRSTILIDREAKRRRRTGEDPTIYGPNELKRPRVSLKEAGQIWIRPFYMLLCEPIVLCLSLLSGFSDALIFIFLESFAVVYEEGWNWGVLRQAWAVIPINLAYFLAYLSYFPWFWRDQAIRKAQGGDALPPERRLKWLLFLAPLEPIGLFGFAWTSFGKERGVHWIGSMVFSTIVGIANYAIYLSTVDYMVAAYGVYSASATGGNAFGRDLLAGVSAMYATPMYHNIGKKWHVEYASTVLACLSCVVVVPIYIFYWKGPQVRANSRFAQALAEDNKANMGRRVSRSTSAAELYRRPTWASRPSSLSRPSRPRVQTMPV</sequence>
<dbReference type="STRING" id="5098.A0A507R5L9"/>
<feature type="compositionally biased region" description="Basic and acidic residues" evidence="5">
    <location>
        <begin position="308"/>
        <end position="319"/>
    </location>
</feature>